<evidence type="ECO:0000256" key="1">
    <source>
        <dbReference type="SAM" id="Coils"/>
    </source>
</evidence>
<sequence>MHTSDASRCVVSPPVADPDQGIVNNRLLVEQDLAIATLARHHISPPDSWTDPHAVALTLAAVQVLTEEAQEKGINLEKQLSIMSIETQETSTESNCGPARHTSTWTRLPETLATGPPSRVLRRGAAELNLRLQAFEKELEKVEAHLKETAHEAEVLEKLAPLLTVERDPVWLLEKARHKLESLLQQHGRIMTQEEAEEADLIAARARRTGVSNSTRIKNTLYLVSISL</sequence>
<dbReference type="Proteomes" id="UP000355283">
    <property type="component" value="Unassembled WGS sequence"/>
</dbReference>
<comment type="caution">
    <text evidence="2">The sequence shown here is derived from an EMBL/GenBank/DDBJ whole genome shotgun (WGS) entry which is preliminary data.</text>
</comment>
<gene>
    <name evidence="2" type="ORF">NSK_005670</name>
</gene>
<name>A0A4D9CXX5_9STRA</name>
<feature type="coiled-coil region" evidence="1">
    <location>
        <begin position="125"/>
        <end position="159"/>
    </location>
</feature>
<organism evidence="2 3">
    <name type="scientific">Nannochloropsis salina CCMP1776</name>
    <dbReference type="NCBI Taxonomy" id="1027361"/>
    <lineage>
        <taxon>Eukaryota</taxon>
        <taxon>Sar</taxon>
        <taxon>Stramenopiles</taxon>
        <taxon>Ochrophyta</taxon>
        <taxon>Eustigmatophyceae</taxon>
        <taxon>Eustigmatales</taxon>
        <taxon>Monodopsidaceae</taxon>
        <taxon>Microchloropsis</taxon>
        <taxon>Microchloropsis salina</taxon>
    </lineage>
</organism>
<keyword evidence="1" id="KW-0175">Coiled coil</keyword>
<dbReference type="AlphaFoldDB" id="A0A4D9CXX5"/>
<protein>
    <submittedName>
        <fullName evidence="2">Uncharacterized protein</fullName>
    </submittedName>
</protein>
<dbReference type="EMBL" id="SDOX01000078">
    <property type="protein sequence ID" value="TFJ83047.1"/>
    <property type="molecule type" value="Genomic_DNA"/>
</dbReference>
<accession>A0A4D9CXX5</accession>
<proteinExistence type="predicted"/>
<reference evidence="2 3" key="1">
    <citation type="submission" date="2019-01" db="EMBL/GenBank/DDBJ databases">
        <title>Nuclear Genome Assembly of the Microalgal Biofuel strain Nannochloropsis salina CCMP1776.</title>
        <authorList>
            <person name="Hovde B."/>
        </authorList>
    </citation>
    <scope>NUCLEOTIDE SEQUENCE [LARGE SCALE GENOMIC DNA]</scope>
    <source>
        <strain evidence="2 3">CCMP1776</strain>
    </source>
</reference>
<evidence type="ECO:0000313" key="3">
    <source>
        <dbReference type="Proteomes" id="UP000355283"/>
    </source>
</evidence>
<evidence type="ECO:0000313" key="2">
    <source>
        <dbReference type="EMBL" id="TFJ83047.1"/>
    </source>
</evidence>
<keyword evidence="3" id="KW-1185">Reference proteome</keyword>